<evidence type="ECO:0000259" key="9">
    <source>
        <dbReference type="PROSITE" id="PS51755"/>
    </source>
</evidence>
<dbReference type="SMART" id="SM00448">
    <property type="entry name" value="REC"/>
    <property type="match status" value="1"/>
</dbReference>
<dbReference type="GO" id="GO:0000976">
    <property type="term" value="F:transcription cis-regulatory region binding"/>
    <property type="evidence" value="ECO:0007669"/>
    <property type="project" value="TreeGrafter"/>
</dbReference>
<feature type="domain" description="OmpR/PhoB-type" evidence="9">
    <location>
        <begin position="125"/>
        <end position="220"/>
    </location>
</feature>
<dbReference type="PROSITE" id="PS51755">
    <property type="entry name" value="OMPR_PHOB"/>
    <property type="match status" value="1"/>
</dbReference>
<feature type="modified residue" description="4-aspartylphosphate" evidence="6">
    <location>
        <position position="52"/>
    </location>
</feature>
<dbReference type="CDD" id="cd00383">
    <property type="entry name" value="trans_reg_C"/>
    <property type="match status" value="1"/>
</dbReference>
<feature type="domain" description="Response regulatory" evidence="8">
    <location>
        <begin position="2"/>
        <end position="117"/>
    </location>
</feature>
<gene>
    <name evidence="10" type="ORF">BSOLF_1102</name>
</gene>
<sequence length="221" mass="25736">MRLLLVEDDATLGKLIQYKLSQSENWQVDWAKDGEEGEWMAKEGVYDMILLDWRLPEKSGLDLLKAIRAAGVHTPVLFLTARDAVDDRVLGLDSGADDYLVKPFEFAELKARIRALMRRPPNWGHDAWIFADLRVHPKSGDVFWKDQPLHFTGREKDLFMVLLRQQGQTVSREQLIHAVWRYGDVTDNILDQYMVRLRRKIEHTDLVIENIRGQGYRLLLP</sequence>
<dbReference type="InterPro" id="IPR036388">
    <property type="entry name" value="WH-like_DNA-bd_sf"/>
</dbReference>
<dbReference type="GO" id="GO:0006355">
    <property type="term" value="P:regulation of DNA-templated transcription"/>
    <property type="evidence" value="ECO:0007669"/>
    <property type="project" value="InterPro"/>
</dbReference>
<dbReference type="PANTHER" id="PTHR48111:SF1">
    <property type="entry name" value="TWO-COMPONENT RESPONSE REGULATOR ORR33"/>
    <property type="match status" value="1"/>
</dbReference>
<keyword evidence="2" id="KW-0902">Two-component regulatory system</keyword>
<dbReference type="Pfam" id="PF00486">
    <property type="entry name" value="Trans_reg_C"/>
    <property type="match status" value="1"/>
</dbReference>
<dbReference type="InterPro" id="IPR001789">
    <property type="entry name" value="Sig_transdc_resp-reg_receiver"/>
</dbReference>
<evidence type="ECO:0000256" key="5">
    <source>
        <dbReference type="ARBA" id="ARBA00023163"/>
    </source>
</evidence>
<reference evidence="11" key="1">
    <citation type="journal article" date="2018" name="Sci. Rep.">
        <title>Lignite coal burning seam in the remote Altai Mountains harbors a hydrogen-driven thermophilic microbial community.</title>
        <authorList>
            <person name="Kadnikov V.V."/>
            <person name="Mardanov A.V."/>
            <person name="Ivasenko D.A."/>
            <person name="Antsiferov D.V."/>
            <person name="Beletsky A.V."/>
            <person name="Karnachuk O.V."/>
            <person name="Ravin N.V."/>
        </authorList>
    </citation>
    <scope>NUCLEOTIDE SEQUENCE [LARGE SCALE GENOMIC DNA]</scope>
</reference>
<dbReference type="SMART" id="SM00862">
    <property type="entry name" value="Trans_reg_C"/>
    <property type="match status" value="1"/>
</dbReference>
<evidence type="ECO:0000256" key="3">
    <source>
        <dbReference type="ARBA" id="ARBA00023015"/>
    </source>
</evidence>
<protein>
    <submittedName>
        <fullName evidence="10">Two-component system response regulator QseB</fullName>
    </submittedName>
</protein>
<evidence type="ECO:0000256" key="4">
    <source>
        <dbReference type="ARBA" id="ARBA00023125"/>
    </source>
</evidence>
<name>A0A2R6XZU1_9BACL</name>
<dbReference type="EMBL" id="PEBX01000058">
    <property type="protein sequence ID" value="PTQ55951.1"/>
    <property type="molecule type" value="Genomic_DNA"/>
</dbReference>
<dbReference type="SUPFAM" id="SSF52172">
    <property type="entry name" value="CheY-like"/>
    <property type="match status" value="1"/>
</dbReference>
<dbReference type="PANTHER" id="PTHR48111">
    <property type="entry name" value="REGULATOR OF RPOS"/>
    <property type="match status" value="1"/>
</dbReference>
<dbReference type="Gene3D" id="6.10.250.690">
    <property type="match status" value="1"/>
</dbReference>
<evidence type="ECO:0000256" key="6">
    <source>
        <dbReference type="PROSITE-ProRule" id="PRU00169"/>
    </source>
</evidence>
<dbReference type="GO" id="GO:0005829">
    <property type="term" value="C:cytosol"/>
    <property type="evidence" value="ECO:0007669"/>
    <property type="project" value="TreeGrafter"/>
</dbReference>
<dbReference type="Gene3D" id="1.10.10.10">
    <property type="entry name" value="Winged helix-like DNA-binding domain superfamily/Winged helix DNA-binding domain"/>
    <property type="match status" value="1"/>
</dbReference>
<keyword evidence="1 6" id="KW-0597">Phosphoprotein</keyword>
<keyword evidence="5" id="KW-0804">Transcription</keyword>
<dbReference type="GO" id="GO:0032993">
    <property type="term" value="C:protein-DNA complex"/>
    <property type="evidence" value="ECO:0007669"/>
    <property type="project" value="TreeGrafter"/>
</dbReference>
<feature type="DNA-binding region" description="OmpR/PhoB-type" evidence="7">
    <location>
        <begin position="125"/>
        <end position="220"/>
    </location>
</feature>
<accession>A0A2R6XZU1</accession>
<dbReference type="InterPro" id="IPR039420">
    <property type="entry name" value="WalR-like"/>
</dbReference>
<dbReference type="Pfam" id="PF00072">
    <property type="entry name" value="Response_reg"/>
    <property type="match status" value="1"/>
</dbReference>
<dbReference type="InterPro" id="IPR011006">
    <property type="entry name" value="CheY-like_superfamily"/>
</dbReference>
<dbReference type="InterPro" id="IPR001867">
    <property type="entry name" value="OmpR/PhoB-type_DNA-bd"/>
</dbReference>
<dbReference type="Proteomes" id="UP000244338">
    <property type="component" value="Unassembled WGS sequence"/>
</dbReference>
<evidence type="ECO:0000313" key="11">
    <source>
        <dbReference type="Proteomes" id="UP000244338"/>
    </source>
</evidence>
<keyword evidence="3" id="KW-0805">Transcription regulation</keyword>
<evidence type="ECO:0000256" key="7">
    <source>
        <dbReference type="PROSITE-ProRule" id="PRU01091"/>
    </source>
</evidence>
<dbReference type="PROSITE" id="PS50110">
    <property type="entry name" value="RESPONSE_REGULATORY"/>
    <property type="match status" value="1"/>
</dbReference>
<keyword evidence="4 7" id="KW-0238">DNA-binding</keyword>
<dbReference type="Gene3D" id="3.40.50.2300">
    <property type="match status" value="1"/>
</dbReference>
<comment type="caution">
    <text evidence="10">The sequence shown here is derived from an EMBL/GenBank/DDBJ whole genome shotgun (WGS) entry which is preliminary data.</text>
</comment>
<organism evidence="10 11">
    <name type="scientific">Candidatus Carbonibacillus altaicus</name>
    <dbReference type="NCBI Taxonomy" id="2163959"/>
    <lineage>
        <taxon>Bacteria</taxon>
        <taxon>Bacillati</taxon>
        <taxon>Bacillota</taxon>
        <taxon>Bacilli</taxon>
        <taxon>Bacillales</taxon>
        <taxon>Candidatus Carbonibacillus</taxon>
    </lineage>
</organism>
<evidence type="ECO:0000256" key="2">
    <source>
        <dbReference type="ARBA" id="ARBA00023012"/>
    </source>
</evidence>
<evidence type="ECO:0000256" key="1">
    <source>
        <dbReference type="ARBA" id="ARBA00022553"/>
    </source>
</evidence>
<proteinExistence type="predicted"/>
<evidence type="ECO:0000259" key="8">
    <source>
        <dbReference type="PROSITE" id="PS50110"/>
    </source>
</evidence>
<evidence type="ECO:0000313" key="10">
    <source>
        <dbReference type="EMBL" id="PTQ55951.1"/>
    </source>
</evidence>
<dbReference type="AlphaFoldDB" id="A0A2R6XZU1"/>
<dbReference type="GO" id="GO:0000156">
    <property type="term" value="F:phosphorelay response regulator activity"/>
    <property type="evidence" value="ECO:0007669"/>
    <property type="project" value="TreeGrafter"/>
</dbReference>